<feature type="coiled-coil region" evidence="1">
    <location>
        <begin position="84"/>
        <end position="111"/>
    </location>
</feature>
<evidence type="ECO:0008006" key="17">
    <source>
        <dbReference type="Google" id="ProtNLM"/>
    </source>
</evidence>
<proteinExistence type="predicted"/>
<evidence type="ECO:0000313" key="4">
    <source>
        <dbReference type="EMBL" id="KAE8973355.1"/>
    </source>
</evidence>
<keyword evidence="1" id="KW-0175">Coiled coil</keyword>
<evidence type="ECO:0000313" key="16">
    <source>
        <dbReference type="Proteomes" id="UP000488956"/>
    </source>
</evidence>
<feature type="region of interest" description="Disordered" evidence="2">
    <location>
        <begin position="1"/>
        <end position="82"/>
    </location>
</feature>
<evidence type="ECO:0000313" key="6">
    <source>
        <dbReference type="EMBL" id="KAE9127446.1"/>
    </source>
</evidence>
<evidence type="ECO:0000313" key="9">
    <source>
        <dbReference type="EMBL" id="KAE9308448.1"/>
    </source>
</evidence>
<evidence type="ECO:0000313" key="15">
    <source>
        <dbReference type="Proteomes" id="UP000476176"/>
    </source>
</evidence>
<evidence type="ECO:0000313" key="8">
    <source>
        <dbReference type="EMBL" id="KAE9243107.1"/>
    </source>
</evidence>
<protein>
    <recommendedName>
        <fullName evidence="17">START domain-containing protein</fullName>
    </recommendedName>
</protein>
<dbReference type="Proteomes" id="UP000488956">
    <property type="component" value="Unassembled WGS sequence"/>
</dbReference>
<comment type="caution">
    <text evidence="4">The sequence shown here is derived from an EMBL/GenBank/DDBJ whole genome shotgun (WGS) entry which is preliminary data.</text>
</comment>
<dbReference type="Proteomes" id="UP000437068">
    <property type="component" value="Unassembled WGS sequence"/>
</dbReference>
<accession>A0A6A3HX64</accession>
<gene>
    <name evidence="9" type="ORF">PF001_g11155</name>
    <name evidence="7" type="ORF">PF002_g17679</name>
    <name evidence="8" type="ORF">PF004_g6316</name>
    <name evidence="5" type="ORF">PF007_g7512</name>
    <name evidence="3" type="ORF">PF009_g7169</name>
    <name evidence="6" type="ORF">PF010_g4900</name>
    <name evidence="4" type="ORF">PF011_g25287</name>
</gene>
<evidence type="ECO:0000313" key="14">
    <source>
        <dbReference type="Proteomes" id="UP000460718"/>
    </source>
</evidence>
<evidence type="ECO:0000313" key="5">
    <source>
        <dbReference type="EMBL" id="KAE9122239.1"/>
    </source>
</evidence>
<dbReference type="Proteomes" id="UP000460718">
    <property type="component" value="Unassembled WGS sequence"/>
</dbReference>
<dbReference type="EMBL" id="QXGF01000272">
    <property type="protein sequence ID" value="KAE8943076.1"/>
    <property type="molecule type" value="Genomic_DNA"/>
</dbReference>
<name>A0A6A3HX64_9STRA</name>
<evidence type="ECO:0000313" key="7">
    <source>
        <dbReference type="EMBL" id="KAE9214393.1"/>
    </source>
</evidence>
<dbReference type="EMBL" id="QXFW01003053">
    <property type="protein sequence ID" value="KAE8973355.1"/>
    <property type="molecule type" value="Genomic_DNA"/>
</dbReference>
<dbReference type="Proteomes" id="UP000429523">
    <property type="component" value="Unassembled WGS sequence"/>
</dbReference>
<dbReference type="AlphaFoldDB" id="A0A6A3HX64"/>
<evidence type="ECO:0000313" key="11">
    <source>
        <dbReference type="Proteomes" id="UP000437068"/>
    </source>
</evidence>
<dbReference type="Proteomes" id="UP000441208">
    <property type="component" value="Unassembled WGS sequence"/>
</dbReference>
<evidence type="ECO:0000313" key="13">
    <source>
        <dbReference type="Proteomes" id="UP000441208"/>
    </source>
</evidence>
<dbReference type="EMBL" id="QXFZ01000300">
    <property type="protein sequence ID" value="KAE9122239.1"/>
    <property type="molecule type" value="Genomic_DNA"/>
</dbReference>
<feature type="compositionally biased region" description="Acidic residues" evidence="2">
    <location>
        <begin position="41"/>
        <end position="59"/>
    </location>
</feature>
<dbReference type="EMBL" id="QXGE01000581">
    <property type="protein sequence ID" value="KAE9308448.1"/>
    <property type="molecule type" value="Genomic_DNA"/>
</dbReference>
<dbReference type="EMBL" id="QXGC01000252">
    <property type="protein sequence ID" value="KAE9243107.1"/>
    <property type="molecule type" value="Genomic_DNA"/>
</dbReference>
<evidence type="ECO:0000313" key="10">
    <source>
        <dbReference type="Proteomes" id="UP000429523"/>
    </source>
</evidence>
<evidence type="ECO:0000256" key="1">
    <source>
        <dbReference type="SAM" id="Coils"/>
    </source>
</evidence>
<dbReference type="EMBL" id="QXFX01000175">
    <property type="protein sequence ID" value="KAE9127446.1"/>
    <property type="molecule type" value="Genomic_DNA"/>
</dbReference>
<organism evidence="4 14">
    <name type="scientific">Phytophthora fragariae</name>
    <dbReference type="NCBI Taxonomy" id="53985"/>
    <lineage>
        <taxon>Eukaryota</taxon>
        <taxon>Sar</taxon>
        <taxon>Stramenopiles</taxon>
        <taxon>Oomycota</taxon>
        <taxon>Peronosporomycetes</taxon>
        <taxon>Peronosporales</taxon>
        <taxon>Peronosporaceae</taxon>
        <taxon>Phytophthora</taxon>
    </lineage>
</organism>
<evidence type="ECO:0000256" key="2">
    <source>
        <dbReference type="SAM" id="MobiDB-lite"/>
    </source>
</evidence>
<dbReference type="Proteomes" id="UP000476176">
    <property type="component" value="Unassembled WGS sequence"/>
</dbReference>
<dbReference type="PANTHER" id="PTHR35796">
    <property type="entry name" value="HYPOTHETICAL CYTOSOLIC PROTEIN"/>
    <property type="match status" value="1"/>
</dbReference>
<reference evidence="14 15" key="1">
    <citation type="submission" date="2018-09" db="EMBL/GenBank/DDBJ databases">
        <title>Genomic investigation of the strawberry pathogen Phytophthora fragariae indicates pathogenicity is determined by transcriptional variation in three key races.</title>
        <authorList>
            <person name="Adams T.M."/>
            <person name="Armitage A.D."/>
            <person name="Sobczyk M.K."/>
            <person name="Bates H.J."/>
            <person name="Dunwell J.M."/>
            <person name="Nellist C.F."/>
            <person name="Harrison R.J."/>
        </authorList>
    </citation>
    <scope>NUCLEOTIDE SEQUENCE [LARGE SCALE GENOMIC DNA]</scope>
    <source>
        <strain evidence="9 11">A4</strain>
        <strain evidence="7 12">BC-1</strain>
        <strain evidence="8 15">BC-23</strain>
        <strain evidence="5 13">NOV-71</strain>
        <strain evidence="3 10">NOV-9</strain>
        <strain evidence="6 16">ONT-3</strain>
        <strain evidence="4 14">SCRP245</strain>
    </source>
</reference>
<sequence length="453" mass="50348">MSQNEARKPRATLPSSMPMVVVQDSMEEPSSSLSQLHLPGEDDESDGQEWGEQEAELQEMLESLSRGPEIARSFRGGKSRRRARNDRFDELEFLRCKVQQMEEELRTLRLQHLDTMVPVPTSSAPTTTLAFSSQAFGFPVSPPEVPGAPPIWDLAARQQRWRDMAGRESTQLRMVLDTQASLARSMETELGKRIRQQLTGPGDFSGISELERGPDFALETETAESLRGGLDTAFDELDAVSNANGLGRLETPSTDARIREGASGIYLDIFANKFLPFDFETAAAATWNHYRGVERRRVNINQNLTEVEEADPDTVVEEVAMRFTGKSTNAVFRVKQALRRYIEEDPQVVVWVSKAEAAEQQASAYTNFAFVDKGYVVVRRPASPEQGQSSSTQLQICCLISPQMARGCVLDLTTAGAFTEFVLSVMVASITATQELVEGMLLEEAQLLDRQRG</sequence>
<evidence type="ECO:0000313" key="3">
    <source>
        <dbReference type="EMBL" id="KAE8943076.1"/>
    </source>
</evidence>
<dbReference type="Proteomes" id="UP000440367">
    <property type="component" value="Unassembled WGS sequence"/>
</dbReference>
<evidence type="ECO:0000313" key="12">
    <source>
        <dbReference type="Proteomes" id="UP000440367"/>
    </source>
</evidence>
<dbReference type="PANTHER" id="PTHR35796:SF3">
    <property type="entry name" value="BHLH DOMAIN-CONTAINING PROTEIN"/>
    <property type="match status" value="1"/>
</dbReference>
<dbReference type="EMBL" id="QXGD01001112">
    <property type="protein sequence ID" value="KAE9214393.1"/>
    <property type="molecule type" value="Genomic_DNA"/>
</dbReference>